<evidence type="ECO:0008006" key="2">
    <source>
        <dbReference type="Google" id="ProtNLM"/>
    </source>
</evidence>
<gene>
    <name evidence="1" type="ORF">ENV60_00895</name>
</gene>
<name>A0A7C4TCJ8_UNCW3</name>
<sequence>MSLIVFLLQISPFNQANFVALPVRSLSIFTNPAGLGINQGGEIFFTYLPKRFTGGVAIGNLGFGILRDTLVTYELGAGVKLPGAFALGFARQSGDTTESILGILCRPNNYLIGGFKTNLEERKYLSFGMGISLLNYLILAGQMDYEGIAPVYNYHLGIILMSLEGVNLNFLFNKDSSWGIGIELYTSKLKLAGLYFSENRKFIFGIMISAQNFGK</sequence>
<protein>
    <recommendedName>
        <fullName evidence="2">Type IX secretion system membrane protein PorP/SprF</fullName>
    </recommendedName>
</protein>
<reference evidence="1" key="1">
    <citation type="journal article" date="2020" name="mSystems">
        <title>Genome- and Community-Level Interaction Insights into Carbon Utilization and Element Cycling Functions of Hydrothermarchaeota in Hydrothermal Sediment.</title>
        <authorList>
            <person name="Zhou Z."/>
            <person name="Liu Y."/>
            <person name="Xu W."/>
            <person name="Pan J."/>
            <person name="Luo Z.H."/>
            <person name="Li M."/>
        </authorList>
    </citation>
    <scope>NUCLEOTIDE SEQUENCE [LARGE SCALE GENOMIC DNA]</scope>
    <source>
        <strain evidence="1">SpSt-774</strain>
    </source>
</reference>
<dbReference type="AlphaFoldDB" id="A0A7C4TCJ8"/>
<organism evidence="1">
    <name type="scientific">candidate division WOR-3 bacterium</name>
    <dbReference type="NCBI Taxonomy" id="2052148"/>
    <lineage>
        <taxon>Bacteria</taxon>
        <taxon>Bacteria division WOR-3</taxon>
    </lineage>
</organism>
<proteinExistence type="predicted"/>
<accession>A0A7C4TCJ8</accession>
<evidence type="ECO:0000313" key="1">
    <source>
        <dbReference type="EMBL" id="HGV96842.1"/>
    </source>
</evidence>
<dbReference type="EMBL" id="DTGZ01000015">
    <property type="protein sequence ID" value="HGV96842.1"/>
    <property type="molecule type" value="Genomic_DNA"/>
</dbReference>
<comment type="caution">
    <text evidence="1">The sequence shown here is derived from an EMBL/GenBank/DDBJ whole genome shotgun (WGS) entry which is preliminary data.</text>
</comment>